<dbReference type="PROSITE" id="PS50883">
    <property type="entry name" value="EAL"/>
    <property type="match status" value="1"/>
</dbReference>
<organism evidence="2 3">
    <name type="scientific">Halomonas aquatica</name>
    <dbReference type="NCBI Taxonomy" id="3151123"/>
    <lineage>
        <taxon>Bacteria</taxon>
        <taxon>Pseudomonadati</taxon>
        <taxon>Pseudomonadota</taxon>
        <taxon>Gammaproteobacteria</taxon>
        <taxon>Oceanospirillales</taxon>
        <taxon>Halomonadaceae</taxon>
        <taxon>Halomonas</taxon>
    </lineage>
</organism>
<keyword evidence="3" id="KW-1185">Reference proteome</keyword>
<comment type="caution">
    <text evidence="2">The sequence shown here is derived from an EMBL/GenBank/DDBJ whole genome shotgun (WGS) entry which is preliminary data.</text>
</comment>
<dbReference type="InterPro" id="IPR035919">
    <property type="entry name" value="EAL_sf"/>
</dbReference>
<evidence type="ECO:0000313" key="3">
    <source>
        <dbReference type="Proteomes" id="UP001442468"/>
    </source>
</evidence>
<dbReference type="InterPro" id="IPR001633">
    <property type="entry name" value="EAL_dom"/>
</dbReference>
<evidence type="ECO:0000313" key="2">
    <source>
        <dbReference type="EMBL" id="MEQ6917659.1"/>
    </source>
</evidence>
<dbReference type="Pfam" id="PF00563">
    <property type="entry name" value="EAL"/>
    <property type="match status" value="1"/>
</dbReference>
<gene>
    <name evidence="2" type="ORF">ABE960_09010</name>
</gene>
<evidence type="ECO:0000259" key="1">
    <source>
        <dbReference type="PROSITE" id="PS50883"/>
    </source>
</evidence>
<dbReference type="RefSeq" id="WP_349761910.1">
    <property type="nucleotide sequence ID" value="NZ_JBEGCJ010000003.1"/>
</dbReference>
<dbReference type="Gene3D" id="3.20.20.450">
    <property type="entry name" value="EAL domain"/>
    <property type="match status" value="1"/>
</dbReference>
<proteinExistence type="predicted"/>
<reference evidence="2 3" key="1">
    <citation type="submission" date="2024-05" db="EMBL/GenBank/DDBJ databases">
        <title>Halomonas sp. SSM6 16S ribosomal RNA gene Genome sequencing and assembly.</title>
        <authorList>
            <person name="Yook S."/>
        </authorList>
    </citation>
    <scope>NUCLEOTIDE SEQUENCE [LARGE SCALE GENOMIC DNA]</scope>
    <source>
        <strain evidence="2 3">SSM6</strain>
    </source>
</reference>
<dbReference type="Proteomes" id="UP001442468">
    <property type="component" value="Unassembled WGS sequence"/>
</dbReference>
<name>A0ABV1NF36_9GAMM</name>
<protein>
    <submittedName>
        <fullName evidence="2">EAL domain-containing protein</fullName>
    </submittedName>
</protein>
<dbReference type="SUPFAM" id="SSF141868">
    <property type="entry name" value="EAL domain-like"/>
    <property type="match status" value="1"/>
</dbReference>
<sequence>MCSGIDKIIEQQTILRGMATLCHSLGILAIGEGVENLEEATMLFELGLDGATGPGIRQHDKPIS</sequence>
<feature type="domain" description="EAL" evidence="1">
    <location>
        <begin position="1"/>
        <end position="64"/>
    </location>
</feature>
<accession>A0ABV1NF36</accession>
<dbReference type="EMBL" id="JBEGCJ010000003">
    <property type="protein sequence ID" value="MEQ6917659.1"/>
    <property type="molecule type" value="Genomic_DNA"/>
</dbReference>